<dbReference type="SUPFAM" id="SSF56672">
    <property type="entry name" value="DNA/RNA polymerases"/>
    <property type="match status" value="1"/>
</dbReference>
<organism evidence="4 5">
    <name type="scientific">Probosciger aterrimus</name>
    <name type="common">Palm cockatoo</name>
    <dbReference type="NCBI Taxonomy" id="141839"/>
    <lineage>
        <taxon>Eukaryota</taxon>
        <taxon>Metazoa</taxon>
        <taxon>Chordata</taxon>
        <taxon>Craniata</taxon>
        <taxon>Vertebrata</taxon>
        <taxon>Euteleostomi</taxon>
        <taxon>Archelosauria</taxon>
        <taxon>Archosauria</taxon>
        <taxon>Dinosauria</taxon>
        <taxon>Saurischia</taxon>
        <taxon>Theropoda</taxon>
        <taxon>Coelurosauria</taxon>
        <taxon>Aves</taxon>
        <taxon>Neognathae</taxon>
        <taxon>Neoaves</taxon>
        <taxon>Telluraves</taxon>
        <taxon>Australaves</taxon>
        <taxon>Psittaciformes</taxon>
        <taxon>Cacatuidae</taxon>
        <taxon>Probosciger</taxon>
    </lineage>
</organism>
<name>A0A7K5FC80_PROAR</name>
<feature type="non-terminal residue" evidence="4">
    <location>
        <position position="1"/>
    </location>
</feature>
<reference evidence="4 5" key="1">
    <citation type="submission" date="2019-09" db="EMBL/GenBank/DDBJ databases">
        <title>Bird 10,000 Genomes (B10K) Project - Family phase.</title>
        <authorList>
            <person name="Zhang G."/>
        </authorList>
    </citation>
    <scope>NUCLEOTIDE SEQUENCE [LARGE SCALE GENOMIC DNA]</scope>
    <source>
        <strain evidence="4">B10K-DU-017-47</strain>
    </source>
</reference>
<evidence type="ECO:0000313" key="5">
    <source>
        <dbReference type="Proteomes" id="UP000562415"/>
    </source>
</evidence>
<dbReference type="InterPro" id="IPR043128">
    <property type="entry name" value="Rev_trsase/Diguanyl_cyclase"/>
</dbReference>
<dbReference type="AlphaFoldDB" id="A0A7K5FC80"/>
<proteinExistence type="inferred from homology"/>
<feature type="domain" description="Reverse transcriptase" evidence="3">
    <location>
        <begin position="1"/>
        <end position="65"/>
    </location>
</feature>
<dbReference type="Gene3D" id="3.30.70.270">
    <property type="match status" value="1"/>
</dbReference>
<dbReference type="PROSITE" id="PS50878">
    <property type="entry name" value="RT_POL"/>
    <property type="match status" value="1"/>
</dbReference>
<comment type="similarity">
    <text evidence="1">Belongs to the beta type-B retroviral polymerase family. HERV class-II K(HML-2) pol subfamily.</text>
</comment>
<dbReference type="InterPro" id="IPR000477">
    <property type="entry name" value="RT_dom"/>
</dbReference>
<comment type="caution">
    <text evidence="4">The sequence shown here is derived from an EMBL/GenBank/DDBJ whole genome shotgun (WGS) entry which is preliminary data.</text>
</comment>
<dbReference type="PANTHER" id="PTHR33064:SF37">
    <property type="entry name" value="RIBONUCLEASE H"/>
    <property type="match status" value="1"/>
</dbReference>
<dbReference type="OrthoDB" id="9950135at2759"/>
<evidence type="ECO:0000313" key="4">
    <source>
        <dbReference type="EMBL" id="NWS41815.1"/>
    </source>
</evidence>
<evidence type="ECO:0000256" key="2">
    <source>
        <dbReference type="ARBA" id="ARBA00012180"/>
    </source>
</evidence>
<dbReference type="GO" id="GO:0004523">
    <property type="term" value="F:RNA-DNA hybrid ribonuclease activity"/>
    <property type="evidence" value="ECO:0007669"/>
    <property type="project" value="UniProtKB-EC"/>
</dbReference>
<dbReference type="InterPro" id="IPR051320">
    <property type="entry name" value="Viral_Replic_Matur_Polypro"/>
</dbReference>
<dbReference type="EMBL" id="VYZH01000999">
    <property type="protein sequence ID" value="NWS41815.1"/>
    <property type="molecule type" value="Genomic_DNA"/>
</dbReference>
<accession>A0A7K5FC80</accession>
<evidence type="ECO:0000259" key="3">
    <source>
        <dbReference type="PROSITE" id="PS50878"/>
    </source>
</evidence>
<dbReference type="Pfam" id="PF00078">
    <property type="entry name" value="RVT_1"/>
    <property type="match status" value="1"/>
</dbReference>
<keyword evidence="5" id="KW-1185">Reference proteome</keyword>
<dbReference type="Proteomes" id="UP000562415">
    <property type="component" value="Unassembled WGS sequence"/>
</dbReference>
<gene>
    <name evidence="4" type="primary">Pol_2</name>
    <name evidence="4" type="ORF">PROATE_R15534</name>
</gene>
<sequence>ITEKFKRKDNVLQYADDLLVAGAEQSDVEEETVKLFNYRGQQGLRVSRSKVQFVEKEVKYLGHLISRGSRRLSPERIAGIVRLPVPKTVWEVRQFL</sequence>
<feature type="non-terminal residue" evidence="4">
    <location>
        <position position="96"/>
    </location>
</feature>
<dbReference type="EC" id="3.1.26.4" evidence="2"/>
<dbReference type="PANTHER" id="PTHR33064">
    <property type="entry name" value="POL PROTEIN"/>
    <property type="match status" value="1"/>
</dbReference>
<protein>
    <recommendedName>
        <fullName evidence="2">ribonuclease H</fullName>
        <ecNumber evidence="2">3.1.26.4</ecNumber>
    </recommendedName>
</protein>
<dbReference type="InterPro" id="IPR043502">
    <property type="entry name" value="DNA/RNA_pol_sf"/>
</dbReference>
<evidence type="ECO:0000256" key="1">
    <source>
        <dbReference type="ARBA" id="ARBA00010879"/>
    </source>
</evidence>